<proteinExistence type="predicted"/>
<keyword evidence="2" id="KW-1133">Transmembrane helix</keyword>
<feature type="region of interest" description="Disordered" evidence="1">
    <location>
        <begin position="16"/>
        <end position="41"/>
    </location>
</feature>
<feature type="transmembrane region" description="Helical" evidence="2">
    <location>
        <begin position="66"/>
        <end position="86"/>
    </location>
</feature>
<gene>
    <name evidence="3" type="ORF">COZ82_01070</name>
</gene>
<sequence>MTQKWNLQDIRPIEPRASRHSVETRNNLSSRPLNSKSESADQNNSDLEILDNVAVIDGAKKSRWQLFIAIFIFISVVGIGFGISFLTSGAEITLYPKVRDINVNAEFTAYNSKKDDALSYEIMTLDATGERQVTATGQEQVKTQATGEIEIIKSTPGTERLIKNTRFESSNGLIFRIQESVIVPGALKNKNGETVPGTTRAQVFADVAGENYNLPAKNNFTIPGFKEGGNTELYNAIKATNPTAFSGGFDGPRFIIAENELSTAKQSLQLELRDTLIAKIASEKPANFTTFSDAIAITYTDLPSVKSGDTLVTIREQATLQIPLFKNEEFASFIAKETITGYDVKEPVRINNLDELTFAYSSASTSQVNLANLESLTFKITGVPRIVWTIDQEKMKVDLLGMEKTAFTGVLGKYTGITKGEVKVRPVWKRSFPDKLGQIKIVEVLSTP</sequence>
<name>A0A2M7IP88_9BACT</name>
<comment type="caution">
    <text evidence="3">The sequence shown here is derived from an EMBL/GenBank/DDBJ whole genome shotgun (WGS) entry which is preliminary data.</text>
</comment>
<keyword evidence="2" id="KW-0472">Membrane</keyword>
<dbReference type="Proteomes" id="UP000230837">
    <property type="component" value="Unassembled WGS sequence"/>
</dbReference>
<evidence type="ECO:0008006" key="5">
    <source>
        <dbReference type="Google" id="ProtNLM"/>
    </source>
</evidence>
<feature type="compositionally biased region" description="Polar residues" evidence="1">
    <location>
        <begin position="24"/>
        <end position="41"/>
    </location>
</feature>
<dbReference type="AlphaFoldDB" id="A0A2M7IP88"/>
<dbReference type="EMBL" id="PFHR01000065">
    <property type="protein sequence ID" value="PIW97162.1"/>
    <property type="molecule type" value="Genomic_DNA"/>
</dbReference>
<keyword evidence="2" id="KW-0812">Transmembrane</keyword>
<organism evidence="3 4">
    <name type="scientific">Candidatus Kaiserbacteria bacterium CG_4_8_14_3_um_filter_38_9</name>
    <dbReference type="NCBI Taxonomy" id="1974599"/>
    <lineage>
        <taxon>Bacteria</taxon>
        <taxon>Candidatus Kaiseribacteriota</taxon>
    </lineage>
</organism>
<evidence type="ECO:0000256" key="2">
    <source>
        <dbReference type="SAM" id="Phobius"/>
    </source>
</evidence>
<accession>A0A2M7IP88</accession>
<evidence type="ECO:0000256" key="1">
    <source>
        <dbReference type="SAM" id="MobiDB-lite"/>
    </source>
</evidence>
<evidence type="ECO:0000313" key="4">
    <source>
        <dbReference type="Proteomes" id="UP000230837"/>
    </source>
</evidence>
<protein>
    <recommendedName>
        <fullName evidence="5">Baseplate protein J-like domain-containing protein</fullName>
    </recommendedName>
</protein>
<evidence type="ECO:0000313" key="3">
    <source>
        <dbReference type="EMBL" id="PIW97162.1"/>
    </source>
</evidence>
<reference evidence="4" key="1">
    <citation type="submission" date="2017-09" db="EMBL/GenBank/DDBJ databases">
        <title>Depth-based differentiation of microbial function through sediment-hosted aquifers and enrichment of novel symbionts in the deep terrestrial subsurface.</title>
        <authorList>
            <person name="Probst A.J."/>
            <person name="Ladd B."/>
            <person name="Jarett J.K."/>
            <person name="Geller-Mcgrath D.E."/>
            <person name="Sieber C.M.K."/>
            <person name="Emerson J.B."/>
            <person name="Anantharaman K."/>
            <person name="Thomas B.C."/>
            <person name="Malmstrom R."/>
            <person name="Stieglmeier M."/>
            <person name="Klingl A."/>
            <person name="Woyke T."/>
            <person name="Ryan C.M."/>
            <person name="Banfield J.F."/>
        </authorList>
    </citation>
    <scope>NUCLEOTIDE SEQUENCE [LARGE SCALE GENOMIC DNA]</scope>
</reference>